<proteinExistence type="predicted"/>
<dbReference type="InterPro" id="IPR001910">
    <property type="entry name" value="Inosine/uridine_hydrolase_dom"/>
</dbReference>
<keyword evidence="2" id="KW-0326">Glycosidase</keyword>
<dbReference type="Gene3D" id="3.90.245.10">
    <property type="entry name" value="Ribonucleoside hydrolase-like"/>
    <property type="match status" value="1"/>
</dbReference>
<evidence type="ECO:0000256" key="2">
    <source>
        <dbReference type="ARBA" id="ARBA00023295"/>
    </source>
</evidence>
<dbReference type="RefSeq" id="WP_134374808.1">
    <property type="nucleotide sequence ID" value="NZ_SOGO01000037.1"/>
</dbReference>
<feature type="region of interest" description="Disordered" evidence="3">
    <location>
        <begin position="353"/>
        <end position="376"/>
    </location>
</feature>
<accession>A0ABY2J552</accession>
<dbReference type="InterPro" id="IPR023186">
    <property type="entry name" value="IUNH"/>
</dbReference>
<dbReference type="Pfam" id="PF01156">
    <property type="entry name" value="IU_nuc_hydro"/>
    <property type="match status" value="1"/>
</dbReference>
<dbReference type="EMBL" id="SOGO01000037">
    <property type="protein sequence ID" value="TFD00074.1"/>
    <property type="molecule type" value="Genomic_DNA"/>
</dbReference>
<dbReference type="GO" id="GO:0016787">
    <property type="term" value="F:hydrolase activity"/>
    <property type="evidence" value="ECO:0007669"/>
    <property type="project" value="UniProtKB-KW"/>
</dbReference>
<dbReference type="SUPFAM" id="SSF53590">
    <property type="entry name" value="Nucleoside hydrolase"/>
    <property type="match status" value="1"/>
</dbReference>
<dbReference type="Proteomes" id="UP000297851">
    <property type="component" value="Unassembled WGS sequence"/>
</dbReference>
<comment type="caution">
    <text evidence="5">The sequence shown here is derived from an EMBL/GenBank/DDBJ whole genome shotgun (WGS) entry which is preliminary data.</text>
</comment>
<dbReference type="PANTHER" id="PTHR12304">
    <property type="entry name" value="INOSINE-URIDINE PREFERRING NUCLEOSIDE HYDROLASE"/>
    <property type="match status" value="1"/>
</dbReference>
<name>A0ABY2J552_9MICO</name>
<keyword evidence="1 5" id="KW-0378">Hydrolase</keyword>
<keyword evidence="6" id="KW-1185">Reference proteome</keyword>
<gene>
    <name evidence="5" type="ORF">E3T25_13520</name>
</gene>
<feature type="domain" description="Inosine/uridine-preferring nucleoside hydrolase" evidence="4">
    <location>
        <begin position="12"/>
        <end position="316"/>
    </location>
</feature>
<protein>
    <submittedName>
        <fullName evidence="5">Nucleoside hydrolase</fullName>
    </submittedName>
</protein>
<evidence type="ECO:0000313" key="5">
    <source>
        <dbReference type="EMBL" id="TFD00074.1"/>
    </source>
</evidence>
<feature type="compositionally biased region" description="Low complexity" evidence="3">
    <location>
        <begin position="353"/>
        <end position="365"/>
    </location>
</feature>
<evidence type="ECO:0000256" key="1">
    <source>
        <dbReference type="ARBA" id="ARBA00022801"/>
    </source>
</evidence>
<dbReference type="PANTHER" id="PTHR12304:SF4">
    <property type="entry name" value="URIDINE NUCLEOSIDASE"/>
    <property type="match status" value="1"/>
</dbReference>
<dbReference type="InterPro" id="IPR036452">
    <property type="entry name" value="Ribo_hydro-like"/>
</dbReference>
<evidence type="ECO:0000313" key="6">
    <source>
        <dbReference type="Proteomes" id="UP000297851"/>
    </source>
</evidence>
<sequence>MTPTTAPHPRPIYLDCDTGIDDAMALAFLLATPGIRLVGIGTVSGCVNPAVAAANTLSLLATAGRDDIPVAVGVWEPVSGISRRGTAHMHGRNGIGDVLLPRSRRHPVDDSATELLIRLAHEYPGELEVIAVGPLTNLAEALCLDPELPRLVRRVTIMGGAVFAPGNVGKFAEGNIAADPTAAADVFAASWPVTVVPLDATAPHTFDETHRRALASASGLTQQALAAMLGTCLTQCGTQFSTRRFALHTSIAAAFATGALAAERAPTLRICVDMSAGPRHGQTHFAKVEAAAGGPVTAGPAGQNPHEARVVLSIRRNAATLLLERILTLAPAATSAQAFVPAAAEAVVVPGQAQAPSGARAQAPARTRRQAEPVPA</sequence>
<evidence type="ECO:0000259" key="4">
    <source>
        <dbReference type="Pfam" id="PF01156"/>
    </source>
</evidence>
<evidence type="ECO:0000256" key="3">
    <source>
        <dbReference type="SAM" id="MobiDB-lite"/>
    </source>
</evidence>
<reference evidence="5 6" key="1">
    <citation type="submission" date="2019-03" db="EMBL/GenBank/DDBJ databases">
        <title>Genomics of glacier-inhabiting Cryobacterium strains.</title>
        <authorList>
            <person name="Liu Q."/>
            <person name="Xin Y.-H."/>
        </authorList>
    </citation>
    <scope>NUCLEOTIDE SEQUENCE [LARGE SCALE GENOMIC DNA]</scope>
    <source>
        <strain evidence="5 6">TMT2-16</strain>
    </source>
</reference>
<organism evidence="5 6">
    <name type="scientific">Cryobacterium sandaracinum</name>
    <dbReference type="NCBI Taxonomy" id="1259247"/>
    <lineage>
        <taxon>Bacteria</taxon>
        <taxon>Bacillati</taxon>
        <taxon>Actinomycetota</taxon>
        <taxon>Actinomycetes</taxon>
        <taxon>Micrococcales</taxon>
        <taxon>Microbacteriaceae</taxon>
        <taxon>Cryobacterium</taxon>
    </lineage>
</organism>